<name>A0A3A2ZIR6_9EURO</name>
<evidence type="ECO:0000313" key="1">
    <source>
        <dbReference type="EMBL" id="RJE17111.1"/>
    </source>
</evidence>
<reference evidence="2" key="1">
    <citation type="submission" date="2017-02" db="EMBL/GenBank/DDBJ databases">
        <authorList>
            <person name="Tafer H."/>
            <person name="Lopandic K."/>
        </authorList>
    </citation>
    <scope>NUCLEOTIDE SEQUENCE [LARGE SCALE GENOMIC DNA]</scope>
    <source>
        <strain evidence="2">CBS 366.77</strain>
    </source>
</reference>
<keyword evidence="2" id="KW-1185">Reference proteome</keyword>
<accession>A0A3A2ZIR6</accession>
<organism evidence="1 2">
    <name type="scientific">Aspergillus sclerotialis</name>
    <dbReference type="NCBI Taxonomy" id="2070753"/>
    <lineage>
        <taxon>Eukaryota</taxon>
        <taxon>Fungi</taxon>
        <taxon>Dikarya</taxon>
        <taxon>Ascomycota</taxon>
        <taxon>Pezizomycotina</taxon>
        <taxon>Eurotiomycetes</taxon>
        <taxon>Eurotiomycetidae</taxon>
        <taxon>Eurotiales</taxon>
        <taxon>Aspergillaceae</taxon>
        <taxon>Aspergillus</taxon>
        <taxon>Aspergillus subgen. Polypaecilum</taxon>
    </lineage>
</organism>
<dbReference type="EMBL" id="MVGC01001603">
    <property type="protein sequence ID" value="RJE17111.1"/>
    <property type="molecule type" value="Genomic_DNA"/>
</dbReference>
<evidence type="ECO:0000313" key="2">
    <source>
        <dbReference type="Proteomes" id="UP000266188"/>
    </source>
</evidence>
<feature type="non-terminal residue" evidence="1">
    <location>
        <position position="1"/>
    </location>
</feature>
<gene>
    <name evidence="1" type="ORF">PHISCL_10552</name>
</gene>
<proteinExistence type="predicted"/>
<dbReference type="Proteomes" id="UP000266188">
    <property type="component" value="Unassembled WGS sequence"/>
</dbReference>
<feature type="non-terminal residue" evidence="1">
    <location>
        <position position="104"/>
    </location>
</feature>
<sequence length="104" mass="11167">VPLKKPKQALLKFLKRQTDPYPYLPVLPANLEDSDLSKRPSTLASTPNVIAPTAATWEAVGKAILQAFVGEKGDGIEFGSGASIDIVLPAKGPETMPTETEERH</sequence>
<comment type="caution">
    <text evidence="1">The sequence shown here is derived from an EMBL/GenBank/DDBJ whole genome shotgun (WGS) entry which is preliminary data.</text>
</comment>
<protein>
    <submittedName>
        <fullName evidence="1">Uncharacterized protein</fullName>
    </submittedName>
</protein>
<dbReference type="AlphaFoldDB" id="A0A3A2ZIR6"/>